<evidence type="ECO:0000256" key="1">
    <source>
        <dbReference type="SAM" id="MobiDB-lite"/>
    </source>
</evidence>
<feature type="region of interest" description="Disordered" evidence="1">
    <location>
        <begin position="23"/>
        <end position="53"/>
    </location>
</feature>
<dbReference type="AlphaFoldDB" id="A0A9W6Y7H6"/>
<keyword evidence="3" id="KW-1185">Reference proteome</keyword>
<name>A0A9W6Y7H6_9STRA</name>
<feature type="region of interest" description="Disordered" evidence="1">
    <location>
        <begin position="168"/>
        <end position="212"/>
    </location>
</feature>
<evidence type="ECO:0000313" key="2">
    <source>
        <dbReference type="EMBL" id="GMF54506.1"/>
    </source>
</evidence>
<gene>
    <name evidence="2" type="ORF">Pfra01_002276400</name>
</gene>
<dbReference type="Proteomes" id="UP001165121">
    <property type="component" value="Unassembled WGS sequence"/>
</dbReference>
<comment type="caution">
    <text evidence="2">The sequence shown here is derived from an EMBL/GenBank/DDBJ whole genome shotgun (WGS) entry which is preliminary data.</text>
</comment>
<organism evidence="2 3">
    <name type="scientific">Phytophthora fragariaefolia</name>
    <dbReference type="NCBI Taxonomy" id="1490495"/>
    <lineage>
        <taxon>Eukaryota</taxon>
        <taxon>Sar</taxon>
        <taxon>Stramenopiles</taxon>
        <taxon>Oomycota</taxon>
        <taxon>Peronosporomycetes</taxon>
        <taxon>Peronosporales</taxon>
        <taxon>Peronosporaceae</taxon>
        <taxon>Phytophthora</taxon>
    </lineage>
</organism>
<proteinExistence type="predicted"/>
<reference evidence="2" key="1">
    <citation type="submission" date="2023-04" db="EMBL/GenBank/DDBJ databases">
        <title>Phytophthora fragariaefolia NBRC 109709.</title>
        <authorList>
            <person name="Ichikawa N."/>
            <person name="Sato H."/>
            <person name="Tonouchi N."/>
        </authorList>
    </citation>
    <scope>NUCLEOTIDE SEQUENCE</scope>
    <source>
        <strain evidence="2">NBRC 109709</strain>
    </source>
</reference>
<feature type="compositionally biased region" description="Basic and acidic residues" evidence="1">
    <location>
        <begin position="23"/>
        <end position="44"/>
    </location>
</feature>
<dbReference type="EMBL" id="BSXT01003517">
    <property type="protein sequence ID" value="GMF54506.1"/>
    <property type="molecule type" value="Genomic_DNA"/>
</dbReference>
<accession>A0A9W6Y7H6</accession>
<sequence>MEFAQSKGPNSSVYAATLAEVAEAKDDDRRHALDAKETADKVTEEGDETGGLAATVPADVEEIVADMVTSVDVAVLSTPEPLQRQAQSRWPNSVSVLTTILRGRRTAQPERAVPTSPYVSVAFGGDTPLLHVCKSSAGASASTDLSNGDDKYRPLRLREGCGHIIIVQDSEQEEDRGAAARNDQNCREQALSSDHGSDVDGSQPRPSFILRR</sequence>
<evidence type="ECO:0000313" key="3">
    <source>
        <dbReference type="Proteomes" id="UP001165121"/>
    </source>
</evidence>
<protein>
    <submittedName>
        <fullName evidence="2">Unnamed protein product</fullName>
    </submittedName>
</protein>